<organism evidence="1 2">
    <name type="scientific">Mortierella alpina</name>
    <name type="common">Oleaginous fungus</name>
    <name type="synonym">Mortierella renispora</name>
    <dbReference type="NCBI Taxonomy" id="64518"/>
    <lineage>
        <taxon>Eukaryota</taxon>
        <taxon>Fungi</taxon>
        <taxon>Fungi incertae sedis</taxon>
        <taxon>Mucoromycota</taxon>
        <taxon>Mortierellomycotina</taxon>
        <taxon>Mortierellomycetes</taxon>
        <taxon>Mortierellales</taxon>
        <taxon>Mortierellaceae</taxon>
        <taxon>Mortierella</taxon>
    </lineage>
</organism>
<comment type="caution">
    <text evidence="1">The sequence shown here is derived from an EMBL/GenBank/DDBJ whole genome shotgun (WGS) entry which is preliminary data.</text>
</comment>
<proteinExistence type="predicted"/>
<dbReference type="PANTHER" id="PTHR12121">
    <property type="entry name" value="CARBON CATABOLITE REPRESSOR PROTEIN 4"/>
    <property type="match status" value="1"/>
</dbReference>
<evidence type="ECO:0000313" key="2">
    <source>
        <dbReference type="Proteomes" id="UP000738359"/>
    </source>
</evidence>
<gene>
    <name evidence="1" type="primary">CCR4_2</name>
    <name evidence="1" type="ORF">BGZ70_002663</name>
</gene>
<evidence type="ECO:0000313" key="1">
    <source>
        <dbReference type="EMBL" id="KAF9947476.1"/>
    </source>
</evidence>
<dbReference type="AlphaFoldDB" id="A0A9P6LWV2"/>
<reference evidence="1" key="1">
    <citation type="journal article" date="2020" name="Fungal Divers.">
        <title>Resolving the Mortierellaceae phylogeny through synthesis of multi-gene phylogenetics and phylogenomics.</title>
        <authorList>
            <person name="Vandepol N."/>
            <person name="Liber J."/>
            <person name="Desiro A."/>
            <person name="Na H."/>
            <person name="Kennedy M."/>
            <person name="Barry K."/>
            <person name="Grigoriev I.V."/>
            <person name="Miller A.N."/>
            <person name="O'Donnell K."/>
            <person name="Stajich J.E."/>
            <person name="Bonito G."/>
        </authorList>
    </citation>
    <scope>NUCLEOTIDE SEQUENCE</scope>
    <source>
        <strain evidence="1">CK1249</strain>
    </source>
</reference>
<dbReference type="GO" id="GO:0000175">
    <property type="term" value="F:3'-5'-RNA exonuclease activity"/>
    <property type="evidence" value="ECO:0007669"/>
    <property type="project" value="TreeGrafter"/>
</dbReference>
<dbReference type="EMBL" id="JAAAHY010001661">
    <property type="protein sequence ID" value="KAF9947476.1"/>
    <property type="molecule type" value="Genomic_DNA"/>
</dbReference>
<accession>A0A9P6LWV2</accession>
<dbReference type="SUPFAM" id="SSF56219">
    <property type="entry name" value="DNase I-like"/>
    <property type="match status" value="1"/>
</dbReference>
<dbReference type="PANTHER" id="PTHR12121:SF100">
    <property type="entry name" value="POLY(A)-SPECIFIC RIBONUCLEASE"/>
    <property type="match status" value="1"/>
</dbReference>
<sequence>MPATLVSDCPIPFPQGVVKGAEVPGVMLVLDVKVGQNLQRVCVATTHIPCNDSQGGLKRVGQVMALLSAAADLLRRNPYMAFILMGDFNLKRSDKLIKFITTGSLDLAQMKAPRATLKAFMAQTQPLRDVLAPPRSVSTEPSPNQIESDVDLETMVVSHPMHTASVYSMKSIVDYIFYGSITGGRELEVVARLELPERLEQLKAGLPAGHLGSDHLALGAKFRIADRAVRLEWTGTPGYIPLVGYRGNVVEVVVPTGRKRYFPFEVRQKPAEEVKSPWDNEPYTVGTLDD</sequence>
<name>A0A9P6LWV2_MORAP</name>
<keyword evidence="2" id="KW-1185">Reference proteome</keyword>
<dbReference type="Proteomes" id="UP000738359">
    <property type="component" value="Unassembled WGS sequence"/>
</dbReference>
<dbReference type="InterPro" id="IPR050410">
    <property type="entry name" value="CCR4/nocturin_mRNA_transcr"/>
</dbReference>
<dbReference type="OrthoDB" id="428734at2759"/>
<dbReference type="InterPro" id="IPR036691">
    <property type="entry name" value="Endo/exonu/phosph_ase_sf"/>
</dbReference>
<protein>
    <submittedName>
        <fullName evidence="1">Glucose-repressible alcohol dehydrogenase transcriptional effector</fullName>
    </submittedName>
</protein>
<dbReference type="Gene3D" id="3.60.10.10">
    <property type="entry name" value="Endonuclease/exonuclease/phosphatase"/>
    <property type="match status" value="1"/>
</dbReference>